<dbReference type="InterPro" id="IPR023393">
    <property type="entry name" value="START-like_dom_sf"/>
</dbReference>
<dbReference type="Gene3D" id="3.30.530.20">
    <property type="match status" value="1"/>
</dbReference>
<name>A0A839TWI3_9BACL</name>
<organism evidence="3 4">
    <name type="scientific">Paenibacillus rhizosphaerae</name>
    <dbReference type="NCBI Taxonomy" id="297318"/>
    <lineage>
        <taxon>Bacteria</taxon>
        <taxon>Bacillati</taxon>
        <taxon>Bacillota</taxon>
        <taxon>Bacilli</taxon>
        <taxon>Bacillales</taxon>
        <taxon>Paenibacillaceae</taxon>
        <taxon>Paenibacillus</taxon>
    </lineage>
</organism>
<dbReference type="EMBL" id="JACHXJ010000004">
    <property type="protein sequence ID" value="MBB3129950.1"/>
    <property type="molecule type" value="Genomic_DNA"/>
</dbReference>
<dbReference type="Pfam" id="PF08327">
    <property type="entry name" value="AHSA1"/>
    <property type="match status" value="1"/>
</dbReference>
<comment type="similarity">
    <text evidence="1">Belongs to the AHA1 family.</text>
</comment>
<evidence type="ECO:0000259" key="2">
    <source>
        <dbReference type="Pfam" id="PF08327"/>
    </source>
</evidence>
<feature type="domain" description="Activator of Hsp90 ATPase homologue 1/2-like C-terminal" evidence="2">
    <location>
        <begin position="26"/>
        <end position="135"/>
    </location>
</feature>
<sequence>MNSNEMAVVEQDEQGTRVRFVRHLKHPVEKVWVALTENDQLKQWFSELRVEDLREGGVISFDMQDGTYEKFKILELKPLSVLEYTWAEDRVRFELYPEPQGCRLVLIETIVQVTDHTPKDVAGWDVCLDVIEALLDGRTIASRKDIWEGKYAQYCERFAELRRG</sequence>
<dbReference type="InterPro" id="IPR013538">
    <property type="entry name" value="ASHA1/2-like_C"/>
</dbReference>
<evidence type="ECO:0000313" key="3">
    <source>
        <dbReference type="EMBL" id="MBB3129950.1"/>
    </source>
</evidence>
<dbReference type="Proteomes" id="UP000517523">
    <property type="component" value="Unassembled WGS sequence"/>
</dbReference>
<dbReference type="AlphaFoldDB" id="A0A839TWI3"/>
<gene>
    <name evidence="3" type="ORF">FHS19_004655</name>
</gene>
<comment type="caution">
    <text evidence="3">The sequence shown here is derived from an EMBL/GenBank/DDBJ whole genome shotgun (WGS) entry which is preliminary data.</text>
</comment>
<evidence type="ECO:0000256" key="1">
    <source>
        <dbReference type="ARBA" id="ARBA00006817"/>
    </source>
</evidence>
<accession>A0A839TWI3</accession>
<reference evidence="3 4" key="1">
    <citation type="submission" date="2020-08" db="EMBL/GenBank/DDBJ databases">
        <title>Genomic Encyclopedia of Type Strains, Phase III (KMG-III): the genomes of soil and plant-associated and newly described type strains.</title>
        <authorList>
            <person name="Whitman W."/>
        </authorList>
    </citation>
    <scope>NUCLEOTIDE SEQUENCE [LARGE SCALE GENOMIC DNA]</scope>
    <source>
        <strain evidence="3 4">CECT 5831</strain>
    </source>
</reference>
<dbReference type="SUPFAM" id="SSF55961">
    <property type="entry name" value="Bet v1-like"/>
    <property type="match status" value="1"/>
</dbReference>
<protein>
    <submittedName>
        <fullName evidence="3">Uncharacterized protein YndB with AHSA1/START domain</fullName>
    </submittedName>
</protein>
<proteinExistence type="inferred from homology"/>
<dbReference type="CDD" id="cd08899">
    <property type="entry name" value="SRPBCC_CalC_Aha1-like_6"/>
    <property type="match status" value="1"/>
</dbReference>
<evidence type="ECO:0000313" key="4">
    <source>
        <dbReference type="Proteomes" id="UP000517523"/>
    </source>
</evidence>